<evidence type="ECO:0008006" key="4">
    <source>
        <dbReference type="Google" id="ProtNLM"/>
    </source>
</evidence>
<sequence>MGWFLRDGSSSSWKVGWTERTVASLSFPPLPLMAVVGIVVVLLSISSYANYRSHMHQTVIGFKIFLLFLPLLLIFLAKFVTKYGSVLVIRTPRTKRGNNNNNNNNNSPWGVAMVLVVVMVLISYKSYFHSKWWPPIWGSYY</sequence>
<keyword evidence="1" id="KW-0472">Membrane</keyword>
<dbReference type="PANTHER" id="PTHR33306:SF40">
    <property type="entry name" value="EXPRESSED PROTEIN"/>
    <property type="match status" value="1"/>
</dbReference>
<protein>
    <recommendedName>
        <fullName evidence="4">Transmembrane protein</fullName>
    </recommendedName>
</protein>
<dbReference type="EMBL" id="JAATIP010000053">
    <property type="protein sequence ID" value="KAF4383069.1"/>
    <property type="molecule type" value="Genomic_DNA"/>
</dbReference>
<comment type="caution">
    <text evidence="2">The sequence shown here is derived from an EMBL/GenBank/DDBJ whole genome shotgun (WGS) entry which is preliminary data.</text>
</comment>
<proteinExistence type="predicted"/>
<evidence type="ECO:0000313" key="3">
    <source>
        <dbReference type="Proteomes" id="UP000525078"/>
    </source>
</evidence>
<feature type="transmembrane region" description="Helical" evidence="1">
    <location>
        <begin position="107"/>
        <end position="124"/>
    </location>
</feature>
<name>A0A7J6GLU4_CANSA</name>
<dbReference type="Proteomes" id="UP000525078">
    <property type="component" value="Unassembled WGS sequence"/>
</dbReference>
<feature type="transmembrane region" description="Helical" evidence="1">
    <location>
        <begin position="30"/>
        <end position="48"/>
    </location>
</feature>
<keyword evidence="1" id="KW-1133">Transmembrane helix</keyword>
<evidence type="ECO:0000256" key="1">
    <source>
        <dbReference type="SAM" id="Phobius"/>
    </source>
</evidence>
<reference evidence="2 3" key="1">
    <citation type="journal article" date="2020" name="bioRxiv">
        <title>Sequence and annotation of 42 cannabis genomes reveals extensive copy number variation in cannabinoid synthesis and pathogen resistance genes.</title>
        <authorList>
            <person name="Mckernan K.J."/>
            <person name="Helbert Y."/>
            <person name="Kane L.T."/>
            <person name="Ebling H."/>
            <person name="Zhang L."/>
            <person name="Liu B."/>
            <person name="Eaton Z."/>
            <person name="Mclaughlin S."/>
            <person name="Kingan S."/>
            <person name="Baybayan P."/>
            <person name="Concepcion G."/>
            <person name="Jordan M."/>
            <person name="Riva A."/>
            <person name="Barbazuk W."/>
            <person name="Harkins T."/>
        </authorList>
    </citation>
    <scope>NUCLEOTIDE SEQUENCE [LARGE SCALE GENOMIC DNA]</scope>
    <source>
        <strain evidence="3">cv. Jamaican Lion 4</strain>
        <tissue evidence="2">Leaf</tissue>
    </source>
</reference>
<accession>A0A7J6GLU4</accession>
<organism evidence="2 3">
    <name type="scientific">Cannabis sativa</name>
    <name type="common">Hemp</name>
    <name type="synonym">Marijuana</name>
    <dbReference type="NCBI Taxonomy" id="3483"/>
    <lineage>
        <taxon>Eukaryota</taxon>
        <taxon>Viridiplantae</taxon>
        <taxon>Streptophyta</taxon>
        <taxon>Embryophyta</taxon>
        <taxon>Tracheophyta</taxon>
        <taxon>Spermatophyta</taxon>
        <taxon>Magnoliopsida</taxon>
        <taxon>eudicotyledons</taxon>
        <taxon>Gunneridae</taxon>
        <taxon>Pentapetalae</taxon>
        <taxon>rosids</taxon>
        <taxon>fabids</taxon>
        <taxon>Rosales</taxon>
        <taxon>Cannabaceae</taxon>
        <taxon>Cannabis</taxon>
    </lineage>
</organism>
<gene>
    <name evidence="2" type="ORF">F8388_009100</name>
</gene>
<evidence type="ECO:0000313" key="2">
    <source>
        <dbReference type="EMBL" id="KAF4383069.1"/>
    </source>
</evidence>
<feature type="transmembrane region" description="Helical" evidence="1">
    <location>
        <begin position="60"/>
        <end position="80"/>
    </location>
</feature>
<keyword evidence="1" id="KW-0812">Transmembrane</keyword>
<dbReference type="PANTHER" id="PTHR33306">
    <property type="entry name" value="EXPRESSED PROTEIN-RELATED-RELATED"/>
    <property type="match status" value="1"/>
</dbReference>
<dbReference type="AlphaFoldDB" id="A0A7J6GLU4"/>